<dbReference type="PROSITE" id="PS50112">
    <property type="entry name" value="PAS"/>
    <property type="match status" value="1"/>
</dbReference>
<reference evidence="5 6" key="1">
    <citation type="submission" date="2017-09" db="EMBL/GenBank/DDBJ databases">
        <title>Complete genome sequence of Verrucomicrobial strain HZ-65, isolated from freshwater.</title>
        <authorList>
            <person name="Choi A."/>
        </authorList>
    </citation>
    <scope>NUCLEOTIDE SEQUENCE [LARGE SCALE GENOMIC DNA]</scope>
    <source>
        <strain evidence="5 6">HZ-65</strain>
    </source>
</reference>
<dbReference type="NCBIfam" id="TIGR00229">
    <property type="entry name" value="sensory_box"/>
    <property type="match status" value="1"/>
</dbReference>
<dbReference type="SUPFAM" id="SSF55785">
    <property type="entry name" value="PYP-like sensor domain (PAS domain)"/>
    <property type="match status" value="1"/>
</dbReference>
<keyword evidence="1" id="KW-0285">Flavoprotein</keyword>
<dbReference type="PANTHER" id="PTHR47429:SF2">
    <property type="entry name" value="PROTEIN TWIN LOV 1"/>
    <property type="match status" value="1"/>
</dbReference>
<dbReference type="PANTHER" id="PTHR47429">
    <property type="entry name" value="PROTEIN TWIN LOV 1"/>
    <property type="match status" value="1"/>
</dbReference>
<dbReference type="Proteomes" id="UP000217265">
    <property type="component" value="Chromosome"/>
</dbReference>
<organism evidence="5 6">
    <name type="scientific">Nibricoccus aquaticus</name>
    <dbReference type="NCBI Taxonomy" id="2576891"/>
    <lineage>
        <taxon>Bacteria</taxon>
        <taxon>Pseudomonadati</taxon>
        <taxon>Verrucomicrobiota</taxon>
        <taxon>Opitutia</taxon>
        <taxon>Opitutales</taxon>
        <taxon>Opitutaceae</taxon>
        <taxon>Nibricoccus</taxon>
    </lineage>
</organism>
<dbReference type="AlphaFoldDB" id="A0A290QEC6"/>
<evidence type="ECO:0000313" key="5">
    <source>
        <dbReference type="EMBL" id="ATC65580.1"/>
    </source>
</evidence>
<feature type="domain" description="PAS" evidence="4">
    <location>
        <begin position="85"/>
        <end position="115"/>
    </location>
</feature>
<dbReference type="Pfam" id="PF13426">
    <property type="entry name" value="PAS_9"/>
    <property type="match status" value="1"/>
</dbReference>
<keyword evidence="2" id="KW-0288">FMN</keyword>
<protein>
    <recommendedName>
        <fullName evidence="4">PAS domain-containing protein</fullName>
    </recommendedName>
</protein>
<dbReference type="InterPro" id="IPR000014">
    <property type="entry name" value="PAS"/>
</dbReference>
<sequence>MVPDDLQNKAVQYVSGDMSAPERENFEVLLAWNTELRADVGRLSDAVGALALAEVPAGVTPSAGLKARILNSVAALAGQAGAEALVKTDAEGRIEWVNDAFTAMCGYSLDELKGRRPGAVLQGAETDSAAVGRIRDSMLAGRACRETLINYHKDGSAYRVDVRIDPILDEDGRRLCFVARERKLEMV</sequence>
<accession>A0A290QEC6</accession>
<evidence type="ECO:0000256" key="2">
    <source>
        <dbReference type="ARBA" id="ARBA00022643"/>
    </source>
</evidence>
<dbReference type="Gene3D" id="3.30.450.20">
    <property type="entry name" value="PAS domain"/>
    <property type="match status" value="1"/>
</dbReference>
<dbReference type="RefSeq" id="WP_096057209.1">
    <property type="nucleotide sequence ID" value="NZ_CP023344.1"/>
</dbReference>
<keyword evidence="6" id="KW-1185">Reference proteome</keyword>
<dbReference type="KEGG" id="vbh:CMV30_17390"/>
<evidence type="ECO:0000259" key="4">
    <source>
        <dbReference type="PROSITE" id="PS50112"/>
    </source>
</evidence>
<name>A0A290QEC6_9BACT</name>
<evidence type="ECO:0000313" key="6">
    <source>
        <dbReference type="Proteomes" id="UP000217265"/>
    </source>
</evidence>
<gene>
    <name evidence="5" type="ORF">CMV30_17390</name>
</gene>
<dbReference type="InterPro" id="IPR035965">
    <property type="entry name" value="PAS-like_dom_sf"/>
</dbReference>
<evidence type="ECO:0000256" key="3">
    <source>
        <dbReference type="ARBA" id="ARBA00022991"/>
    </source>
</evidence>
<proteinExistence type="predicted"/>
<evidence type="ECO:0000256" key="1">
    <source>
        <dbReference type="ARBA" id="ARBA00022630"/>
    </source>
</evidence>
<dbReference type="OrthoDB" id="9814202at2"/>
<dbReference type="CDD" id="cd00130">
    <property type="entry name" value="PAS"/>
    <property type="match status" value="1"/>
</dbReference>
<keyword evidence="3" id="KW-0157">Chromophore</keyword>
<dbReference type="EMBL" id="CP023344">
    <property type="protein sequence ID" value="ATC65580.1"/>
    <property type="molecule type" value="Genomic_DNA"/>
</dbReference>